<dbReference type="InterPro" id="IPR036770">
    <property type="entry name" value="Ankyrin_rpt-contain_sf"/>
</dbReference>
<evidence type="ECO:0008006" key="4">
    <source>
        <dbReference type="Google" id="ProtNLM"/>
    </source>
</evidence>
<reference evidence="2 3" key="1">
    <citation type="submission" date="2022-01" db="EMBL/GenBank/DDBJ databases">
        <title>Flavihumibacter sp. nov., isolated from sediment of a river.</title>
        <authorList>
            <person name="Liu H."/>
        </authorList>
    </citation>
    <scope>NUCLEOTIDE SEQUENCE [LARGE SCALE GENOMIC DNA]</scope>
    <source>
        <strain evidence="2 3">RY-1</strain>
    </source>
</reference>
<dbReference type="Proteomes" id="UP001200145">
    <property type="component" value="Unassembled WGS sequence"/>
</dbReference>
<dbReference type="SMART" id="SM00248">
    <property type="entry name" value="ANK"/>
    <property type="match status" value="3"/>
</dbReference>
<dbReference type="EMBL" id="JAKEVY010000002">
    <property type="protein sequence ID" value="MCF1715029.1"/>
    <property type="molecule type" value="Genomic_DNA"/>
</dbReference>
<dbReference type="RefSeq" id="WP_234865979.1">
    <property type="nucleotide sequence ID" value="NZ_JAKEVY010000002.1"/>
</dbReference>
<sequence length="202" mass="22705">MTKKEIKTYFKAITDGDLATLNRLLDEKPEYLKVCNVAPPKKDDGQSGLQLAFKTGRFEIAQLLIDRGSDVNFQETSTINEWTTPVLHDCIRATIFNSYTLQQDTSKFDKAFSLLKRMLENKANPNATDSYGNSCLGRAILDARQMINNPSADLQNGILIEQLRKVFKELIDAGADPDASNATRDSAKSDLINFRLESYQLF</sequence>
<dbReference type="SUPFAM" id="SSF48403">
    <property type="entry name" value="Ankyrin repeat"/>
    <property type="match status" value="1"/>
</dbReference>
<protein>
    <recommendedName>
        <fullName evidence="4">Ankyrin repeat protein</fullName>
    </recommendedName>
</protein>
<gene>
    <name evidence="2" type="ORF">L0U88_10365</name>
</gene>
<dbReference type="InterPro" id="IPR002110">
    <property type="entry name" value="Ankyrin_rpt"/>
</dbReference>
<proteinExistence type="predicted"/>
<comment type="caution">
    <text evidence="2">The sequence shown here is derived from an EMBL/GenBank/DDBJ whole genome shotgun (WGS) entry which is preliminary data.</text>
</comment>
<evidence type="ECO:0000313" key="2">
    <source>
        <dbReference type="EMBL" id="MCF1715029.1"/>
    </source>
</evidence>
<evidence type="ECO:0000313" key="3">
    <source>
        <dbReference type="Proteomes" id="UP001200145"/>
    </source>
</evidence>
<dbReference type="PROSITE" id="PS50297">
    <property type="entry name" value="ANK_REP_REGION"/>
    <property type="match status" value="1"/>
</dbReference>
<evidence type="ECO:0000256" key="1">
    <source>
        <dbReference type="PROSITE-ProRule" id="PRU00023"/>
    </source>
</evidence>
<dbReference type="PROSITE" id="PS50088">
    <property type="entry name" value="ANK_REPEAT"/>
    <property type="match status" value="1"/>
</dbReference>
<name>A0ABS9BJL9_9BACT</name>
<dbReference type="Gene3D" id="1.25.40.20">
    <property type="entry name" value="Ankyrin repeat-containing domain"/>
    <property type="match status" value="1"/>
</dbReference>
<accession>A0ABS9BJL9</accession>
<feature type="repeat" description="ANK" evidence="1">
    <location>
        <begin position="44"/>
        <end position="76"/>
    </location>
</feature>
<keyword evidence="1" id="KW-0040">ANK repeat</keyword>
<organism evidence="2 3">
    <name type="scientific">Flavihumibacter fluminis</name>
    <dbReference type="NCBI Taxonomy" id="2909236"/>
    <lineage>
        <taxon>Bacteria</taxon>
        <taxon>Pseudomonadati</taxon>
        <taxon>Bacteroidota</taxon>
        <taxon>Chitinophagia</taxon>
        <taxon>Chitinophagales</taxon>
        <taxon>Chitinophagaceae</taxon>
        <taxon>Flavihumibacter</taxon>
    </lineage>
</organism>
<keyword evidence="3" id="KW-1185">Reference proteome</keyword>